<dbReference type="PANTHER" id="PTHR35213:SF3">
    <property type="entry name" value="MYB-LIKE DOMAIN-CONTAINING PROTEIN"/>
    <property type="match status" value="1"/>
</dbReference>
<dbReference type="EMBL" id="JALLPB020000024">
    <property type="protein sequence ID" value="KAL3826280.1"/>
    <property type="molecule type" value="Genomic_DNA"/>
</dbReference>
<reference evidence="1 2" key="1">
    <citation type="submission" date="2024-10" db="EMBL/GenBank/DDBJ databases">
        <title>Updated reference genomes for cyclostephanoid diatoms.</title>
        <authorList>
            <person name="Roberts W.R."/>
            <person name="Alverson A.J."/>
        </authorList>
    </citation>
    <scope>NUCLEOTIDE SEQUENCE [LARGE SCALE GENOMIC DNA]</scope>
    <source>
        <strain evidence="1 2">AJA228-03</strain>
    </source>
</reference>
<dbReference type="PANTHER" id="PTHR35213">
    <property type="entry name" value="RING-TYPE DOMAIN-CONTAINING PROTEIN-RELATED"/>
    <property type="match status" value="1"/>
</dbReference>
<gene>
    <name evidence="1" type="ORF">ACHAXA_004598</name>
</gene>
<protein>
    <submittedName>
        <fullName evidence="1">Uncharacterized protein</fullName>
    </submittedName>
</protein>
<comment type="caution">
    <text evidence="1">The sequence shown here is derived from an EMBL/GenBank/DDBJ whole genome shotgun (WGS) entry which is preliminary data.</text>
</comment>
<dbReference type="AlphaFoldDB" id="A0ABD3SNW2"/>
<proteinExistence type="predicted"/>
<dbReference type="Proteomes" id="UP001530377">
    <property type="component" value="Unassembled WGS sequence"/>
</dbReference>
<keyword evidence="2" id="KW-1185">Reference proteome</keyword>
<name>A0ABD3SNW2_9STRA</name>
<sequence length="635" mass="69993">MLKSKPSRLTKKMKHARLSTNLYRLRSGRLSRDDSISLSNLERDFVNAISDPIERSEVIFHMQREWREHLAERLTYLGLDYESSGWLRSIDAVDRRVATEVTRSRMVKRRCLMGRAMEMDAGESAPGVYIDDDKSALGGEFVVNNQGGGGSGGEGRAAGGDFETFDINAVEDDGEFEGFLMSMLEDRPASTPPTHEGVYQHVGSPNHHPAPNYPDPRSHYSLSRDSNFRRAAPFLAGVTSYMERHGLPFEHVDVWVPSSVPPSSLARECNAPLITSLGSGSFANLTDMAGEGVTEAAKGGRKLVGRLCFGGSATLGTQIIDVSPSSASIDEMKDGGGGRKRHLPGPERTIVPLTDDEAFKFSLFGDYSEMFSFSSGCGLPGRVFQSGVATWEQYLANAPPEMFERRGGAIQFGIRTALGLPIESPNAGRIVLVMYSRHNRDKDEGLVLRMVRDIRLMNPCPRWKMMVEIKPPGAGGNVPPMPVGTKPPSIHHLQLMVTGEAGKNYPASTSAPDYDRNKRINNLMVLLHENMPTDLSSPLGAHLNSMMSLRMLLLGCARTEREEELVETMLVLHESYTGRPSQDVTFLLMRDYEFHTQHQHIMAMANGSRIVAPANLQGPPQPLMMSNFNPTPMST</sequence>
<evidence type="ECO:0000313" key="1">
    <source>
        <dbReference type="EMBL" id="KAL3826280.1"/>
    </source>
</evidence>
<organism evidence="1 2">
    <name type="scientific">Cyclostephanos tholiformis</name>
    <dbReference type="NCBI Taxonomy" id="382380"/>
    <lineage>
        <taxon>Eukaryota</taxon>
        <taxon>Sar</taxon>
        <taxon>Stramenopiles</taxon>
        <taxon>Ochrophyta</taxon>
        <taxon>Bacillariophyta</taxon>
        <taxon>Coscinodiscophyceae</taxon>
        <taxon>Thalassiosirophycidae</taxon>
        <taxon>Stephanodiscales</taxon>
        <taxon>Stephanodiscaceae</taxon>
        <taxon>Cyclostephanos</taxon>
    </lineage>
</organism>
<evidence type="ECO:0000313" key="2">
    <source>
        <dbReference type="Proteomes" id="UP001530377"/>
    </source>
</evidence>
<accession>A0ABD3SNW2</accession>